<dbReference type="Pfam" id="PF03050">
    <property type="entry name" value="DDE_Tnp_IS66"/>
    <property type="match status" value="1"/>
</dbReference>
<feature type="domain" description="Transposase IS66 central" evidence="2">
    <location>
        <begin position="169"/>
        <end position="304"/>
    </location>
</feature>
<accession>A0A9E4K7Q3</accession>
<reference evidence="5" key="1">
    <citation type="journal article" date="2021" name="Proc. Natl. Acad. Sci. U.S.A.">
        <title>Global biogeography of chemosynthetic symbionts reveals both localized and globally distributed symbiont groups. .</title>
        <authorList>
            <person name="Osvatic J.T."/>
            <person name="Wilkins L.G.E."/>
            <person name="Leibrecht L."/>
            <person name="Leray M."/>
            <person name="Zauner S."/>
            <person name="Polzin J."/>
            <person name="Camacho Y."/>
            <person name="Gros O."/>
            <person name="van Gils J.A."/>
            <person name="Eisen J.A."/>
            <person name="Petersen J.M."/>
            <person name="Yuen B."/>
        </authorList>
    </citation>
    <scope>NUCLEOTIDE SEQUENCE</scope>
    <source>
        <strain evidence="5">MAGL173</strain>
    </source>
</reference>
<evidence type="ECO:0000259" key="4">
    <source>
        <dbReference type="Pfam" id="PF13007"/>
    </source>
</evidence>
<proteinExistence type="predicted"/>
<dbReference type="Proteomes" id="UP000886687">
    <property type="component" value="Unassembled WGS sequence"/>
</dbReference>
<organism evidence="5 6">
    <name type="scientific">Candidatus Thiodiazotropha lotti</name>
    <dbReference type="NCBI Taxonomy" id="2792787"/>
    <lineage>
        <taxon>Bacteria</taxon>
        <taxon>Pseudomonadati</taxon>
        <taxon>Pseudomonadota</taxon>
        <taxon>Gammaproteobacteria</taxon>
        <taxon>Chromatiales</taxon>
        <taxon>Sedimenticolaceae</taxon>
        <taxon>Candidatus Thiodiazotropha</taxon>
    </lineage>
</organism>
<dbReference type="NCBIfam" id="NF033517">
    <property type="entry name" value="transpos_IS66"/>
    <property type="match status" value="1"/>
</dbReference>
<evidence type="ECO:0000259" key="2">
    <source>
        <dbReference type="Pfam" id="PF03050"/>
    </source>
</evidence>
<gene>
    <name evidence="5" type="ORF">JAZ04_20175</name>
</gene>
<dbReference type="InterPro" id="IPR004291">
    <property type="entry name" value="Transposase_IS66_central"/>
</dbReference>
<dbReference type="InterPro" id="IPR024474">
    <property type="entry name" value="Znf_dom_IS66"/>
</dbReference>
<feature type="domain" description="Transposase IS66 zinc-finger binding" evidence="3">
    <location>
        <begin position="111"/>
        <end position="154"/>
    </location>
</feature>
<dbReference type="InterPro" id="IPR024463">
    <property type="entry name" value="Transposase_TnpC_homeodom"/>
</dbReference>
<dbReference type="PANTHER" id="PTHR33678">
    <property type="entry name" value="BLL1576 PROTEIN"/>
    <property type="match status" value="1"/>
</dbReference>
<sequence>MSAVAKLQVENQTLKATLAEKECLLSARENRITQLEELLRSFSQRQFGTSSEQSSHQGQLFDEAEQDADDIGVEEDTVTVPTHTRQKKRRVSIPADIPREDIIHDLTDEQKICPHDGTTLKQIGEETHEQLDIVPAKATCLRHIRLKYACPCCEQHIVTASKPKQPIEKSIAAPGLLAHIAVSKYADALPLYRQGAMFKRIGIELDRTSLANWMMTCGQLIQPLINRLHDQLMEQSVIHMDETPIQVLNEPGKTPQSTSYMWVMGTPQTSQTPAIVFHYAPSRSAQIPKDQLADYQGALMVDGY</sequence>
<name>A0A9E4K7Q3_9GAMM</name>
<keyword evidence="1" id="KW-0175">Coiled coil</keyword>
<feature type="coiled-coil region" evidence="1">
    <location>
        <begin position="4"/>
        <end position="45"/>
    </location>
</feature>
<feature type="non-terminal residue" evidence="5">
    <location>
        <position position="304"/>
    </location>
</feature>
<evidence type="ECO:0000313" key="6">
    <source>
        <dbReference type="Proteomes" id="UP000886687"/>
    </source>
</evidence>
<dbReference type="EMBL" id="JAEPDI010000022">
    <property type="protein sequence ID" value="MCG7941157.1"/>
    <property type="molecule type" value="Genomic_DNA"/>
</dbReference>
<dbReference type="Pfam" id="PF13007">
    <property type="entry name" value="LZ_Tnp_IS66"/>
    <property type="match status" value="1"/>
</dbReference>
<protein>
    <submittedName>
        <fullName evidence="5">IS66 family transposase</fullName>
    </submittedName>
</protein>
<dbReference type="AlphaFoldDB" id="A0A9E4K7Q3"/>
<feature type="domain" description="Transposase TnpC homeodomain" evidence="4">
    <location>
        <begin position="34"/>
        <end position="102"/>
    </location>
</feature>
<evidence type="ECO:0000259" key="3">
    <source>
        <dbReference type="Pfam" id="PF13005"/>
    </source>
</evidence>
<evidence type="ECO:0000256" key="1">
    <source>
        <dbReference type="SAM" id="Coils"/>
    </source>
</evidence>
<comment type="caution">
    <text evidence="5">The sequence shown here is derived from an EMBL/GenBank/DDBJ whole genome shotgun (WGS) entry which is preliminary data.</text>
</comment>
<evidence type="ECO:0000313" key="5">
    <source>
        <dbReference type="EMBL" id="MCG7941157.1"/>
    </source>
</evidence>
<dbReference type="PANTHER" id="PTHR33678:SF1">
    <property type="entry name" value="BLL1576 PROTEIN"/>
    <property type="match status" value="1"/>
</dbReference>
<dbReference type="InterPro" id="IPR052344">
    <property type="entry name" value="Transposase-related"/>
</dbReference>
<dbReference type="Pfam" id="PF13005">
    <property type="entry name" value="zf-IS66"/>
    <property type="match status" value="1"/>
</dbReference>